<name>A0A133U6I6_9EURY</name>
<dbReference type="EMBL" id="LHXK01000023">
    <property type="protein sequence ID" value="KXA89766.1"/>
    <property type="molecule type" value="Genomic_DNA"/>
</dbReference>
<dbReference type="CDD" id="cd22231">
    <property type="entry name" value="RHH_NikR_HicB-like"/>
    <property type="match status" value="1"/>
</dbReference>
<proteinExistence type="predicted"/>
<organism evidence="2 3">
    <name type="scientific">candidate division MSBL1 archaeon SCGC-AAA259B11</name>
    <dbReference type="NCBI Taxonomy" id="1698260"/>
    <lineage>
        <taxon>Archaea</taxon>
        <taxon>Methanobacteriati</taxon>
        <taxon>Methanobacteriota</taxon>
        <taxon>candidate division MSBL1</taxon>
    </lineage>
</organism>
<evidence type="ECO:0000313" key="3">
    <source>
        <dbReference type="Proteomes" id="UP000070184"/>
    </source>
</evidence>
<dbReference type="AlphaFoldDB" id="A0A133U6I6"/>
<dbReference type="InterPro" id="IPR013321">
    <property type="entry name" value="Arc_rbn_hlx_hlx"/>
</dbReference>
<feature type="region of interest" description="Disordered" evidence="1">
    <location>
        <begin position="50"/>
        <end position="88"/>
    </location>
</feature>
<dbReference type="Gene3D" id="1.10.1220.10">
    <property type="entry name" value="Met repressor-like"/>
    <property type="match status" value="1"/>
</dbReference>
<dbReference type="InterPro" id="IPR010985">
    <property type="entry name" value="Ribbon_hlx_hlx"/>
</dbReference>
<dbReference type="SUPFAM" id="SSF47598">
    <property type="entry name" value="Ribbon-helix-helix"/>
    <property type="match status" value="1"/>
</dbReference>
<protein>
    <recommendedName>
        <fullName evidence="4">Ribbon-helix-helix protein CopG domain-containing protein</fullName>
    </recommendedName>
</protein>
<accession>A0A133U6I6</accession>
<dbReference type="Proteomes" id="UP000070184">
    <property type="component" value="Unassembled WGS sequence"/>
</dbReference>
<reference evidence="2 3" key="1">
    <citation type="journal article" date="2016" name="Sci. Rep.">
        <title>Metabolic traits of an uncultured archaeal lineage -MSBL1- from brine pools of the Red Sea.</title>
        <authorList>
            <person name="Mwirichia R."/>
            <person name="Alam I."/>
            <person name="Rashid M."/>
            <person name="Vinu M."/>
            <person name="Ba-Alawi W."/>
            <person name="Anthony Kamau A."/>
            <person name="Kamanda Ngugi D."/>
            <person name="Goker M."/>
            <person name="Klenk H.P."/>
            <person name="Bajic V."/>
            <person name="Stingl U."/>
        </authorList>
    </citation>
    <scope>NUCLEOTIDE SEQUENCE [LARGE SCALE GENOMIC DNA]</scope>
    <source>
        <strain evidence="2">SCGC-AAA259B11</strain>
    </source>
</reference>
<keyword evidence="3" id="KW-1185">Reference proteome</keyword>
<evidence type="ECO:0008006" key="4">
    <source>
        <dbReference type="Google" id="ProtNLM"/>
    </source>
</evidence>
<gene>
    <name evidence="2" type="ORF">AKJ61_02195</name>
</gene>
<sequence>MSRMTISLPDDLSEAVDRLTGEETKYRKRSHIFADALKNFIMENYPELLPEENQPGPTVLKGIKSRKGLRGPSPKLKGRKKLEGFRIE</sequence>
<comment type="caution">
    <text evidence="2">The sequence shown here is derived from an EMBL/GenBank/DDBJ whole genome shotgun (WGS) entry which is preliminary data.</text>
</comment>
<evidence type="ECO:0000313" key="2">
    <source>
        <dbReference type="EMBL" id="KXA89766.1"/>
    </source>
</evidence>
<evidence type="ECO:0000256" key="1">
    <source>
        <dbReference type="SAM" id="MobiDB-lite"/>
    </source>
</evidence>
<dbReference type="GO" id="GO:0006355">
    <property type="term" value="P:regulation of DNA-templated transcription"/>
    <property type="evidence" value="ECO:0007669"/>
    <property type="project" value="InterPro"/>
</dbReference>